<evidence type="ECO:0000313" key="2">
    <source>
        <dbReference type="Proteomes" id="UP001642540"/>
    </source>
</evidence>
<protein>
    <submittedName>
        <fullName evidence="1">Uncharacterized protein</fullName>
    </submittedName>
</protein>
<organism evidence="1 2">
    <name type="scientific">Orchesella dallaii</name>
    <dbReference type="NCBI Taxonomy" id="48710"/>
    <lineage>
        <taxon>Eukaryota</taxon>
        <taxon>Metazoa</taxon>
        <taxon>Ecdysozoa</taxon>
        <taxon>Arthropoda</taxon>
        <taxon>Hexapoda</taxon>
        <taxon>Collembola</taxon>
        <taxon>Entomobryomorpha</taxon>
        <taxon>Entomobryoidea</taxon>
        <taxon>Orchesellidae</taxon>
        <taxon>Orchesellinae</taxon>
        <taxon>Orchesella</taxon>
    </lineage>
</organism>
<accession>A0ABP1QIU0</accession>
<comment type="caution">
    <text evidence="1">The sequence shown here is derived from an EMBL/GenBank/DDBJ whole genome shotgun (WGS) entry which is preliminary data.</text>
</comment>
<keyword evidence="2" id="KW-1185">Reference proteome</keyword>
<name>A0ABP1QIU0_9HEXA</name>
<evidence type="ECO:0000313" key="1">
    <source>
        <dbReference type="EMBL" id="CAL8100997.1"/>
    </source>
</evidence>
<reference evidence="1 2" key="1">
    <citation type="submission" date="2024-08" db="EMBL/GenBank/DDBJ databases">
        <authorList>
            <person name="Cucini C."/>
            <person name="Frati F."/>
        </authorList>
    </citation>
    <scope>NUCLEOTIDE SEQUENCE [LARGE SCALE GENOMIC DNA]</scope>
</reference>
<proteinExistence type="predicted"/>
<gene>
    <name evidence="1" type="ORF">ODALV1_LOCUS10700</name>
</gene>
<dbReference type="EMBL" id="CAXLJM020000033">
    <property type="protein sequence ID" value="CAL8100997.1"/>
    <property type="molecule type" value="Genomic_DNA"/>
</dbReference>
<dbReference type="Proteomes" id="UP001642540">
    <property type="component" value="Unassembled WGS sequence"/>
</dbReference>
<sequence length="114" mass="13206">MYYITQGSFICPNYVKEQTLYSVRNVVRRSTVFLVCVCLWKRVREKSEASAKELVTEQRCGSSETWVGCWQLTKISSSSLSLYFSLSHLIHNSSVVVMMAFPYAHYTVLYLHYA</sequence>